<dbReference type="Ensembl" id="ENSOART00020035107.2">
    <property type="protein sequence ID" value="ENSOARP00020042788.1"/>
    <property type="gene ID" value="ENSOARG00020022628.2"/>
</dbReference>
<reference evidence="1" key="2">
    <citation type="submission" date="2025-08" db="UniProtKB">
        <authorList>
            <consortium name="Ensembl"/>
        </authorList>
    </citation>
    <scope>IDENTIFICATION</scope>
</reference>
<proteinExistence type="predicted"/>
<accession>A0AC11DFK6</accession>
<reference evidence="1" key="1">
    <citation type="submission" date="2020-11" db="EMBL/GenBank/DDBJ databases">
        <authorList>
            <person name="Davenport K.M."/>
            <person name="Bickhart D.M."/>
            <person name="Smith T.P.L."/>
            <person name="Murdoch B.M."/>
            <person name="Rosen B.D."/>
        </authorList>
    </citation>
    <scope>NUCLEOTIDE SEQUENCE [LARGE SCALE GENOMIC DNA]</scope>
    <source>
        <strain evidence="1">OAR_USU_Benz2616</strain>
    </source>
</reference>
<reference evidence="1" key="3">
    <citation type="submission" date="2025-09" db="UniProtKB">
        <authorList>
            <consortium name="Ensembl"/>
        </authorList>
    </citation>
    <scope>IDENTIFICATION</scope>
</reference>
<evidence type="ECO:0000313" key="1">
    <source>
        <dbReference type="Ensembl" id="ENSOARP00020042788.1"/>
    </source>
</evidence>
<name>A0AC11DFK6_SHEEP</name>
<protein>
    <submittedName>
        <fullName evidence="1">Fibrosin like 1</fullName>
    </submittedName>
</protein>
<organism evidence="1">
    <name type="scientific">Ovis aries</name>
    <name type="common">Sheep</name>
    <dbReference type="NCBI Taxonomy" id="9940"/>
    <lineage>
        <taxon>Eukaryota</taxon>
        <taxon>Metazoa</taxon>
        <taxon>Chordata</taxon>
        <taxon>Craniata</taxon>
        <taxon>Vertebrata</taxon>
        <taxon>Euteleostomi</taxon>
        <taxon>Mammalia</taxon>
        <taxon>Eutheria</taxon>
        <taxon>Laurasiatheria</taxon>
        <taxon>Artiodactyla</taxon>
        <taxon>Ruminantia</taxon>
        <taxon>Pecora</taxon>
        <taxon>Bovidae</taxon>
        <taxon>Caprinae</taxon>
        <taxon>Ovis</taxon>
    </lineage>
</organism>
<sequence length="1082" mass="115050">MEAKVRQSRRSRAQRDRGRRREAARDARDQSASSGDEPEPGPGKENTGLPRAPPPRAAAARPPRRRRRESSSQEEEVIDGFAIASFSTLEALEKDMALKPHERKEKWERRLVKKPREAENCPSAEPSENGRPLEAGSSEQDLETPCDRGKKKVPLQPTKQMKVAVSRGGDHNSDGDSFREATSSRRSSSRDQLSDSSAQAVSGRGYSCDSESDGDDKASVGSEKLFAPAADKGPTLGEKSEAKTGAAPKVSGLERSRELSTEPPFLAPVRSPAPVLPSASTAASPLVKKEAPALPRLAPQLPPAPSQPRAPLLTHVPLPPGAFPGPGPAAHNGLHSLSRSSSASSGASLGLAKHASLSPHGPGPHLSTSHLALRSQAQHQHHAAAMFAAPPTLPPPPALPANSLVIPGHPADASLLISFSQPIMYCQPHSGILIGTWSQAPLLPPPWGPHVASGHHGLACRNRECQVTIRLAPPGARGRRASLSLSFSLVDHELLRQELNARFLVQSAPLGPGALLRAEFHQHQHTHQHTHQHQHTFAPFPAGPPPPPLLPHAAPPPFDKYTPKLDSPYFRHSNFFPPFPPAVPGLPALLPHPGPFGSLQGAFQPKTSNPLELTGRASAVHTLLQKAPGVSDPYRTAIRMQLEPHKLDVGTKLDLFSRPPAPGVFAGFHYPQDLARPLFSSSGATHPAANPFGPSAHPGSFLPTGHLTDPFSRSSTFGGLGSLGSNAFGGLGSHALTPSSGGIFAPKEGPTLHGLPSPHEAWNRLHRAPPSFPTPPPWPKPLDAERVSALTNHDRELDKGKEERDRDLLEKTRLLSRASPAAPVGHPGSGLVLRGQGDPGRPGIPAEREAELRIKESRSPAREDGPKPSKMALGEGLRLAGLLGREPGKPHEAPAERSQGDVKVKEERGEDGDAPPQPGPGPAGRERPAFAWEPPRDAYRGPELPRRAPPGPGPAALLEPPERPYRDREPHDYSPERLREARRDELERARAAHLDGAALLPALGALHYPRLAPAAAALHNSLLARTPPAAAALGAPPPLVAAGGPPTPPGQPRSRTTPLGARAPGEARDYSPSRNPQEVEAR</sequence>
<gene>
    <name evidence="1" type="primary">FBRSL1</name>
</gene>